<evidence type="ECO:0000256" key="2">
    <source>
        <dbReference type="ARBA" id="ARBA00022555"/>
    </source>
</evidence>
<evidence type="ECO:0000256" key="9">
    <source>
        <dbReference type="HAMAP-Rule" id="MF_02041"/>
    </source>
</evidence>
<dbReference type="Gene3D" id="1.20.120.1460">
    <property type="match status" value="1"/>
</dbReference>
<evidence type="ECO:0000256" key="6">
    <source>
        <dbReference type="ARBA" id="ARBA00022857"/>
    </source>
</evidence>
<organism evidence="14 15">
    <name type="scientific">Micavibrio aeruginosavorus (strain ARL-13)</name>
    <dbReference type="NCBI Taxonomy" id="856793"/>
    <lineage>
        <taxon>Bacteria</taxon>
        <taxon>Pseudomonadati</taxon>
        <taxon>Bdellovibrionota</taxon>
        <taxon>Bdellovibrionia</taxon>
        <taxon>Bdellovibrionales</taxon>
        <taxon>Pseudobdellovibrionaceae</taxon>
        <taxon>Micavibrio</taxon>
    </lineage>
</organism>
<accession>G2KN87</accession>
<feature type="site" description="Interacts with tRNA; defines subfamily-specific binding signature" evidence="9">
    <location>
        <position position="296"/>
    </location>
</feature>
<dbReference type="GO" id="GO:0050660">
    <property type="term" value="F:flavin adenine dinucleotide binding"/>
    <property type="evidence" value="ECO:0007669"/>
    <property type="project" value="InterPro"/>
</dbReference>
<keyword evidence="8 9" id="KW-0560">Oxidoreductase</keyword>
<dbReference type="Pfam" id="PF01207">
    <property type="entry name" value="Dus"/>
    <property type="match status" value="1"/>
</dbReference>
<sequence length="334" mass="36739">MYHVKQTPEISVAPMLDWTDRHCRVFLRSFAPHVRLYTEMVTTGAIIFGDRDRYLAFSPSEHPVALQLGGSDPAHLGQCAAIGADYGYDEINLNCGCPSDRVQNGAFGACLMKDPGRVGDCVSNMINAAQDTEITVKCRIGVDECVDEEFLHAFVKSIHEAGCRKVIIHARKAWLKGLSPKENREIPPLRYDIAAGIKTAFPDMRVIVNGGIKTLAETQSHLDTFDGVMIGREAYQNPWVLTEIEQALYGHPTTASRADIARAMIPYIEERRATGTPVKSITRHMLGLYQGQRGGRVWRRILSTEAHLPGTTGAIIETALAAVDQAVGPEWIAA</sequence>
<dbReference type="EMBL" id="CP002382">
    <property type="protein sequence ID" value="AEP09420.1"/>
    <property type="molecule type" value="Genomic_DNA"/>
</dbReference>
<feature type="binding site" evidence="9 12">
    <location>
        <begin position="209"/>
        <end position="211"/>
    </location>
    <ligand>
        <name>FMN</name>
        <dbReference type="ChEBI" id="CHEBI:58210"/>
    </ligand>
</feature>
<dbReference type="InterPro" id="IPR013785">
    <property type="entry name" value="Aldolase_TIM"/>
</dbReference>
<dbReference type="EC" id="1.3.1.91" evidence="9"/>
<comment type="catalytic activity">
    <reaction evidence="9">
        <text>5,6-dihydrouridine(20) in tRNA + NADP(+) = uridine(20) in tRNA + NADPH + H(+)</text>
        <dbReference type="Rhea" id="RHEA:53336"/>
        <dbReference type="Rhea" id="RHEA-COMP:13533"/>
        <dbReference type="Rhea" id="RHEA-COMP:13534"/>
        <dbReference type="ChEBI" id="CHEBI:15378"/>
        <dbReference type="ChEBI" id="CHEBI:57783"/>
        <dbReference type="ChEBI" id="CHEBI:58349"/>
        <dbReference type="ChEBI" id="CHEBI:65315"/>
        <dbReference type="ChEBI" id="CHEBI:74443"/>
        <dbReference type="EC" id="1.3.1.91"/>
    </reaction>
</comment>
<dbReference type="NCBIfam" id="TIGR00742">
    <property type="entry name" value="yjbN"/>
    <property type="match status" value="1"/>
</dbReference>
<dbReference type="InterPro" id="IPR018517">
    <property type="entry name" value="tRNA_hU_synthase_CS"/>
</dbReference>
<evidence type="ECO:0000256" key="11">
    <source>
        <dbReference type="PIRSR" id="PIRSR006621-1"/>
    </source>
</evidence>
<dbReference type="STRING" id="856793.MICA_1092"/>
<dbReference type="KEGG" id="mai:MICA_1092"/>
<comment type="catalytic activity">
    <reaction evidence="9">
        <text>5,6-dihydrouridine(20a) in tRNA + NAD(+) = uridine(20a) in tRNA + NADH + H(+)</text>
        <dbReference type="Rhea" id="RHEA:53348"/>
        <dbReference type="Rhea" id="RHEA-COMP:13535"/>
        <dbReference type="Rhea" id="RHEA-COMP:13536"/>
        <dbReference type="ChEBI" id="CHEBI:15378"/>
        <dbReference type="ChEBI" id="CHEBI:57540"/>
        <dbReference type="ChEBI" id="CHEBI:57945"/>
        <dbReference type="ChEBI" id="CHEBI:65315"/>
        <dbReference type="ChEBI" id="CHEBI:74443"/>
    </reaction>
</comment>
<protein>
    <recommendedName>
        <fullName evidence="9">tRNA-dihydrouridine(20/20a) synthase</fullName>
        <ecNumber evidence="9">1.3.1.91</ecNumber>
    </recommendedName>
    <alternativeName>
        <fullName evidence="9">DusA-like U20-specific dihydrouridine synthase</fullName>
        <shortName evidence="9">U20-specific Dus</shortName>
    </alternativeName>
</protein>
<evidence type="ECO:0000256" key="1">
    <source>
        <dbReference type="ARBA" id="ARBA00001917"/>
    </source>
</evidence>
<evidence type="ECO:0000256" key="10">
    <source>
        <dbReference type="PIRNR" id="PIRNR006621"/>
    </source>
</evidence>
<keyword evidence="4 9" id="KW-0288">FMN</keyword>
<name>G2KN87_MICAA</name>
<dbReference type="PIRSF" id="PIRSF006621">
    <property type="entry name" value="Dus"/>
    <property type="match status" value="1"/>
</dbReference>
<dbReference type="GO" id="GO:0102266">
    <property type="term" value="F:tRNA-dihydrouridine20a synthase activity"/>
    <property type="evidence" value="ECO:0007669"/>
    <property type="project" value="RHEA"/>
</dbReference>
<dbReference type="InterPro" id="IPR001269">
    <property type="entry name" value="DUS_fam"/>
</dbReference>
<evidence type="ECO:0000256" key="12">
    <source>
        <dbReference type="PIRSR" id="PIRSR006621-2"/>
    </source>
</evidence>
<feature type="active site" description="Proton donor" evidence="9 11">
    <location>
        <position position="97"/>
    </location>
</feature>
<feature type="binding site" evidence="9 12">
    <location>
        <position position="169"/>
    </location>
    <ligand>
        <name>FMN</name>
        <dbReference type="ChEBI" id="CHEBI:58210"/>
    </ligand>
</feature>
<dbReference type="Gene3D" id="3.20.20.70">
    <property type="entry name" value="Aldolase class I"/>
    <property type="match status" value="1"/>
</dbReference>
<evidence type="ECO:0000256" key="3">
    <source>
        <dbReference type="ARBA" id="ARBA00022630"/>
    </source>
</evidence>
<proteinExistence type="inferred from homology"/>
<evidence type="ECO:0000256" key="8">
    <source>
        <dbReference type="ARBA" id="ARBA00023002"/>
    </source>
</evidence>
<dbReference type="RefSeq" id="WP_014102643.1">
    <property type="nucleotide sequence ID" value="NC_016026.1"/>
</dbReference>
<comment type="similarity">
    <text evidence="9">Belongs to the Dus family. DusA subfamily.</text>
</comment>
<dbReference type="AlphaFoldDB" id="G2KN87"/>
<dbReference type="SUPFAM" id="SSF51395">
    <property type="entry name" value="FMN-linked oxidoreductases"/>
    <property type="match status" value="1"/>
</dbReference>
<gene>
    <name evidence="14" type="primary">yjbN</name>
    <name evidence="14" type="ordered locus">MICA_1092</name>
</gene>
<feature type="binding site" evidence="9 12">
    <location>
        <begin position="231"/>
        <end position="232"/>
    </location>
    <ligand>
        <name>FMN</name>
        <dbReference type="ChEBI" id="CHEBI:58210"/>
    </ligand>
</feature>
<dbReference type="InterPro" id="IPR004653">
    <property type="entry name" value="DusA"/>
</dbReference>
<dbReference type="GO" id="GO:0102264">
    <property type="term" value="F:tRNA-dihydrouridine20 synthase activity"/>
    <property type="evidence" value="ECO:0007669"/>
    <property type="project" value="UniProtKB-EC"/>
</dbReference>
<reference evidence="14 15" key="1">
    <citation type="journal article" date="2011" name="BMC Genomics">
        <title>Genomic insights into an obligate epibiotic bacterial predator: Micavibrio aeruginosavorus ARL-13.</title>
        <authorList>
            <person name="Wang Z."/>
            <person name="Kadouri D."/>
            <person name="Wu M."/>
        </authorList>
    </citation>
    <scope>NUCLEOTIDE SEQUENCE [LARGE SCALE GENOMIC DNA]</scope>
    <source>
        <strain evidence="14 15">ARL-13</strain>
    </source>
</reference>
<comment type="similarity">
    <text evidence="10">Belongs to the dus family.</text>
</comment>
<evidence type="ECO:0000256" key="7">
    <source>
        <dbReference type="ARBA" id="ARBA00022884"/>
    </source>
</evidence>
<feature type="binding site" evidence="9 12">
    <location>
        <position position="67"/>
    </location>
    <ligand>
        <name>FMN</name>
        <dbReference type="ChEBI" id="CHEBI:58210"/>
    </ligand>
</feature>
<feature type="binding site" evidence="9 12">
    <location>
        <position position="137"/>
    </location>
    <ligand>
        <name>FMN</name>
        <dbReference type="ChEBI" id="CHEBI:58210"/>
    </ligand>
</feature>
<feature type="site" description="Interacts with tRNA; defines subfamily-specific binding signature" evidence="9">
    <location>
        <position position="181"/>
    </location>
</feature>
<dbReference type="CDD" id="cd02801">
    <property type="entry name" value="DUS_like_FMN"/>
    <property type="match status" value="1"/>
</dbReference>
<feature type="binding site" evidence="9">
    <location>
        <begin position="14"/>
        <end position="16"/>
    </location>
    <ligand>
        <name>FMN</name>
        <dbReference type="ChEBI" id="CHEBI:58210"/>
    </ligand>
</feature>
<evidence type="ECO:0000259" key="13">
    <source>
        <dbReference type="Pfam" id="PF01207"/>
    </source>
</evidence>
<dbReference type="eggNOG" id="COG0042">
    <property type="taxonomic scope" value="Bacteria"/>
</dbReference>
<dbReference type="NCBIfam" id="NF008774">
    <property type="entry name" value="PRK11815.1"/>
    <property type="match status" value="1"/>
</dbReference>
<dbReference type="HAMAP" id="MF_02041">
    <property type="entry name" value="DusA_subfam"/>
    <property type="match status" value="1"/>
</dbReference>
<dbReference type="InterPro" id="IPR035587">
    <property type="entry name" value="DUS-like_FMN-bd"/>
</dbReference>
<evidence type="ECO:0000313" key="14">
    <source>
        <dbReference type="EMBL" id="AEP09420.1"/>
    </source>
</evidence>
<comment type="function">
    <text evidence="9">Catalyzes the synthesis of 5,6-dihydrouridine (D), a modified base found in the D-loop of most tRNAs, via the reduction of the C5-C6 double bond in target uridines. Specifically modifies U20 and U20a in tRNAs.</text>
</comment>
<keyword evidence="7 9" id="KW-0694">RNA-binding</keyword>
<feature type="site" description="Interacts with tRNA" evidence="9">
    <location>
        <position position="94"/>
    </location>
</feature>
<dbReference type="HOGENOM" id="CLU_013299_2_1_5"/>
<comment type="catalytic activity">
    <reaction evidence="9">
        <text>5,6-dihydrouridine(20a) in tRNA + NADP(+) = uridine(20a) in tRNA + NADPH + H(+)</text>
        <dbReference type="Rhea" id="RHEA:53344"/>
        <dbReference type="Rhea" id="RHEA-COMP:13535"/>
        <dbReference type="Rhea" id="RHEA-COMP:13536"/>
        <dbReference type="ChEBI" id="CHEBI:15378"/>
        <dbReference type="ChEBI" id="CHEBI:57783"/>
        <dbReference type="ChEBI" id="CHEBI:58349"/>
        <dbReference type="ChEBI" id="CHEBI:65315"/>
        <dbReference type="ChEBI" id="CHEBI:74443"/>
    </reaction>
</comment>
<comment type="catalytic activity">
    <reaction evidence="9">
        <text>5,6-dihydrouridine(20) in tRNA + NAD(+) = uridine(20) in tRNA + NADH + H(+)</text>
        <dbReference type="Rhea" id="RHEA:53340"/>
        <dbReference type="Rhea" id="RHEA-COMP:13533"/>
        <dbReference type="Rhea" id="RHEA-COMP:13534"/>
        <dbReference type="ChEBI" id="CHEBI:15378"/>
        <dbReference type="ChEBI" id="CHEBI:57540"/>
        <dbReference type="ChEBI" id="CHEBI:57945"/>
        <dbReference type="ChEBI" id="CHEBI:65315"/>
        <dbReference type="ChEBI" id="CHEBI:74443"/>
        <dbReference type="EC" id="1.3.1.91"/>
    </reaction>
</comment>
<comment type="cofactor">
    <cofactor evidence="1 9 10 12">
        <name>FMN</name>
        <dbReference type="ChEBI" id="CHEBI:58210"/>
    </cofactor>
</comment>
<feature type="site" description="Interacts with tRNA" evidence="9">
    <location>
        <position position="184"/>
    </location>
</feature>
<evidence type="ECO:0000256" key="4">
    <source>
        <dbReference type="ARBA" id="ARBA00022643"/>
    </source>
</evidence>
<keyword evidence="6 9" id="KW-0521">NADP</keyword>
<feature type="domain" description="DUS-like FMN-binding" evidence="13">
    <location>
        <begin position="12"/>
        <end position="307"/>
    </location>
</feature>
<keyword evidence="3 9" id="KW-0285">Flavoprotein</keyword>
<dbReference type="OrthoDB" id="9783413at2"/>
<keyword evidence="15" id="KW-1185">Reference proteome</keyword>
<feature type="site" description="Interacts with tRNA; defines subfamily-specific binding signature" evidence="9">
    <location>
        <position position="299"/>
    </location>
</feature>
<dbReference type="PANTHER" id="PTHR42907">
    <property type="entry name" value="FMN-LINKED OXIDOREDUCTASES SUPERFAMILY PROTEIN"/>
    <property type="match status" value="1"/>
</dbReference>
<dbReference type="Proteomes" id="UP000009286">
    <property type="component" value="Chromosome"/>
</dbReference>
<keyword evidence="12" id="KW-0547">Nucleotide-binding</keyword>
<keyword evidence="5 9" id="KW-0819">tRNA processing</keyword>
<dbReference type="PANTHER" id="PTHR42907:SF1">
    <property type="entry name" value="FMN-LINKED OXIDOREDUCTASES SUPERFAMILY PROTEIN"/>
    <property type="match status" value="1"/>
</dbReference>
<evidence type="ECO:0000256" key="5">
    <source>
        <dbReference type="ARBA" id="ARBA00022694"/>
    </source>
</evidence>
<keyword evidence="2 9" id="KW-0820">tRNA-binding</keyword>
<evidence type="ECO:0000313" key="15">
    <source>
        <dbReference type="Proteomes" id="UP000009286"/>
    </source>
</evidence>
<dbReference type="PROSITE" id="PS01136">
    <property type="entry name" value="UPF0034"/>
    <property type="match status" value="1"/>
</dbReference>
<dbReference type="GO" id="GO:0010181">
    <property type="term" value="F:FMN binding"/>
    <property type="evidence" value="ECO:0007669"/>
    <property type="project" value="UniProtKB-UniRule"/>
</dbReference>
<dbReference type="GO" id="GO:0000049">
    <property type="term" value="F:tRNA binding"/>
    <property type="evidence" value="ECO:0007669"/>
    <property type="project" value="UniProtKB-UniRule"/>
</dbReference>